<accession>A0A7G2FE32</accession>
<sequence length="674" mass="77703">MFCIWLQHVHMRLFHGVILSEVKLGMFCRGCAKGVSESFHNFTDRKQKDVILLNEHASIEDTATSLEHHLQLLAIVWHNLKKQRFLKAWRFKYKQDITKGRRRYKVQNSELLEAKRPHLYWTPCAAHCIDLMLEDIGKISYVKSVLQKCIFMNSYIYNHIPLLNMMRKFTGGRNLHRPAITRIATSFITLAQFHRLKDNLRKMVHSDEWNASKWTKEAGGMKIKSFFFQESFWKNVLHALKLGGPLIQVLRMVDGERKPPMGYIYGAMDQAKETIMKSFTYKEENYKMAFEIIDRRWDIQLHRPLHAPGYYLNPEFHYGQPDDIGYEEVLGGFLGCLGRLVPKIETQDKIITELDAFKKATGLFGIPMAIRLRTKMSPVAEWWSAYGSSTPNLQNFAIKVLSLTCSATGCERNWGVFQLLHTKRRNRLTQCRLNDMIFVKYNRALQRRYKRNDTFDPILLNEIDQCNEWLTGRMEENSSDTENDDLVFENDDLTWAEVGEAAGANDPYYATRSAAASSRFEKGKGIASDSGGHGNSRASRKTPNSSRPMTLVDEDEEMEDDFLGADYEDTLLDKDDYEFDDSAGYNQIPSIPAPLGFGPPPSSTMSPYGTTMDAMYMHLPNAAMMYAHPYEQLRNGPLQAEFVQQPLSFDYCRNARCSSLCQSSSLYTFFFCRT</sequence>
<dbReference type="EMBL" id="LR881470">
    <property type="protein sequence ID" value="CAD5333086.1"/>
    <property type="molecule type" value="Genomic_DNA"/>
</dbReference>
<name>A0A7G2FE32_ARATH</name>
<dbReference type="Pfam" id="PF05699">
    <property type="entry name" value="Dimer_Tnp_hAT"/>
    <property type="match status" value="1"/>
</dbReference>
<feature type="region of interest" description="Disordered" evidence="1">
    <location>
        <begin position="521"/>
        <end position="554"/>
    </location>
</feature>
<protein>
    <submittedName>
        <fullName evidence="4">(thale cress) hypothetical protein</fullName>
    </submittedName>
</protein>
<dbReference type="Pfam" id="PF04937">
    <property type="entry name" value="DUF659"/>
    <property type="match status" value="1"/>
</dbReference>
<proteinExistence type="predicted"/>
<reference evidence="4 5" key="1">
    <citation type="submission" date="2020-09" db="EMBL/GenBank/DDBJ databases">
        <authorList>
            <person name="Ashkenazy H."/>
        </authorList>
    </citation>
    <scope>NUCLEOTIDE SEQUENCE [LARGE SCALE GENOMIC DNA]</scope>
    <source>
        <strain evidence="5">cv. Cdm-0</strain>
    </source>
</reference>
<dbReference type="GO" id="GO:0046983">
    <property type="term" value="F:protein dimerization activity"/>
    <property type="evidence" value="ECO:0007669"/>
    <property type="project" value="InterPro"/>
</dbReference>
<evidence type="ECO:0000259" key="2">
    <source>
        <dbReference type="Pfam" id="PF04937"/>
    </source>
</evidence>
<evidence type="ECO:0000256" key="1">
    <source>
        <dbReference type="SAM" id="MobiDB-lite"/>
    </source>
</evidence>
<feature type="domain" description="HAT C-terminal dimerisation" evidence="3">
    <location>
        <begin position="376"/>
        <end position="442"/>
    </location>
</feature>
<dbReference type="Proteomes" id="UP000516314">
    <property type="component" value="Chromosome 5"/>
</dbReference>
<dbReference type="InterPro" id="IPR007021">
    <property type="entry name" value="DUF659"/>
</dbReference>
<gene>
    <name evidence="4" type="ORF">AT9943_LOCUS20461</name>
</gene>
<dbReference type="InterPro" id="IPR008906">
    <property type="entry name" value="HATC_C_dom"/>
</dbReference>
<evidence type="ECO:0000259" key="3">
    <source>
        <dbReference type="Pfam" id="PF05699"/>
    </source>
</evidence>
<dbReference type="InterPro" id="IPR012337">
    <property type="entry name" value="RNaseH-like_sf"/>
</dbReference>
<dbReference type="SUPFAM" id="SSF53098">
    <property type="entry name" value="Ribonuclease H-like"/>
    <property type="match status" value="1"/>
</dbReference>
<evidence type="ECO:0000313" key="5">
    <source>
        <dbReference type="Proteomes" id="UP000516314"/>
    </source>
</evidence>
<evidence type="ECO:0000313" key="4">
    <source>
        <dbReference type="EMBL" id="CAD5333086.1"/>
    </source>
</evidence>
<dbReference type="PANTHER" id="PTHR32166">
    <property type="entry name" value="OSJNBA0013A04.12 PROTEIN"/>
    <property type="match status" value="1"/>
</dbReference>
<dbReference type="PANTHER" id="PTHR32166:SF122">
    <property type="entry name" value="OS09G0499600 PROTEIN"/>
    <property type="match status" value="1"/>
</dbReference>
<organism evidence="4 5">
    <name type="scientific">Arabidopsis thaliana</name>
    <name type="common">Mouse-ear cress</name>
    <dbReference type="NCBI Taxonomy" id="3702"/>
    <lineage>
        <taxon>Eukaryota</taxon>
        <taxon>Viridiplantae</taxon>
        <taxon>Streptophyta</taxon>
        <taxon>Embryophyta</taxon>
        <taxon>Tracheophyta</taxon>
        <taxon>Spermatophyta</taxon>
        <taxon>Magnoliopsida</taxon>
        <taxon>eudicotyledons</taxon>
        <taxon>Gunneridae</taxon>
        <taxon>Pentapetalae</taxon>
        <taxon>rosids</taxon>
        <taxon>malvids</taxon>
        <taxon>Brassicales</taxon>
        <taxon>Brassicaceae</taxon>
        <taxon>Camelineae</taxon>
        <taxon>Arabidopsis</taxon>
    </lineage>
</organism>
<dbReference type="AlphaFoldDB" id="A0A7G2FE32"/>
<feature type="domain" description="DUF659" evidence="2">
    <location>
        <begin position="97"/>
        <end position="148"/>
    </location>
</feature>